<reference evidence="2" key="2">
    <citation type="submission" date="2020-09" db="EMBL/GenBank/DDBJ databases">
        <authorList>
            <person name="Sun Q."/>
            <person name="Zhou Y."/>
        </authorList>
    </citation>
    <scope>NUCLEOTIDE SEQUENCE</scope>
    <source>
        <strain evidence="2">CGMCC 1.15763</strain>
    </source>
</reference>
<protein>
    <recommendedName>
        <fullName evidence="4">DUF3810 domain-containing protein</fullName>
    </recommendedName>
</protein>
<feature type="transmembrane region" description="Helical" evidence="1">
    <location>
        <begin position="51"/>
        <end position="77"/>
    </location>
</feature>
<dbReference type="Proteomes" id="UP000633278">
    <property type="component" value="Unassembled WGS sequence"/>
</dbReference>
<dbReference type="AlphaFoldDB" id="A0A917HZ66"/>
<feature type="transmembrane region" description="Helical" evidence="1">
    <location>
        <begin position="12"/>
        <end position="31"/>
    </location>
</feature>
<evidence type="ECO:0008006" key="4">
    <source>
        <dbReference type="Google" id="ProtNLM"/>
    </source>
</evidence>
<sequence>MIIFGTMKRKKTLLILTLLLPVQIVLVQWFSKYPQHIEQVYSNGMYPHISRFLRVLFGWMPFSMGDVLIFGLILFLFYKLLQIIGSKFKKTLIKTLQITALFSVLYGCFYLFWGFNYFREPLAKNLNIKNAQYTTRQLLDLNEKLVLLLNETHSKLTSNDSLLVNNAYTTQDLYHQATVGYDFLAKTYPQFAYSTPSVKSSLMSLAQTYNSTLGYLNPITGEAQINNRIPKTSIPATTCHEMAHQIGWAAENEANFVGFLAATSNPDLFFQYSGYRMAFSYAFAELRKRNAALASIVWEKVHLGIVKDYQETSKFWQAYQNPIEPYIKKGYNSYLKANKQANGIDSYDYVVDLLIGYYAIEAPKDS</sequence>
<dbReference type="Pfam" id="PF12725">
    <property type="entry name" value="DUF3810"/>
    <property type="match status" value="1"/>
</dbReference>
<keyword evidence="1" id="KW-0472">Membrane</keyword>
<keyword evidence="1" id="KW-0812">Transmembrane</keyword>
<feature type="transmembrane region" description="Helical" evidence="1">
    <location>
        <begin position="98"/>
        <end position="118"/>
    </location>
</feature>
<name>A0A917HZ66_9FLAO</name>
<evidence type="ECO:0000313" key="2">
    <source>
        <dbReference type="EMBL" id="GGG98977.1"/>
    </source>
</evidence>
<accession>A0A917HZ66</accession>
<evidence type="ECO:0000256" key="1">
    <source>
        <dbReference type="SAM" id="Phobius"/>
    </source>
</evidence>
<dbReference type="EMBL" id="BMJW01000002">
    <property type="protein sequence ID" value="GGG98977.1"/>
    <property type="molecule type" value="Genomic_DNA"/>
</dbReference>
<evidence type="ECO:0000313" key="3">
    <source>
        <dbReference type="Proteomes" id="UP000633278"/>
    </source>
</evidence>
<dbReference type="InterPro" id="IPR024294">
    <property type="entry name" value="DUF3810"/>
</dbReference>
<organism evidence="2 3">
    <name type="scientific">Polaribacter pacificus</name>
    <dbReference type="NCBI Taxonomy" id="1775173"/>
    <lineage>
        <taxon>Bacteria</taxon>
        <taxon>Pseudomonadati</taxon>
        <taxon>Bacteroidota</taxon>
        <taxon>Flavobacteriia</taxon>
        <taxon>Flavobacteriales</taxon>
        <taxon>Flavobacteriaceae</taxon>
    </lineage>
</organism>
<keyword evidence="3" id="KW-1185">Reference proteome</keyword>
<proteinExistence type="predicted"/>
<reference evidence="2" key="1">
    <citation type="journal article" date="2014" name="Int. J. Syst. Evol. Microbiol.">
        <title>Complete genome sequence of Corynebacterium casei LMG S-19264T (=DSM 44701T), isolated from a smear-ripened cheese.</title>
        <authorList>
            <consortium name="US DOE Joint Genome Institute (JGI-PGF)"/>
            <person name="Walter F."/>
            <person name="Albersmeier A."/>
            <person name="Kalinowski J."/>
            <person name="Ruckert C."/>
        </authorList>
    </citation>
    <scope>NUCLEOTIDE SEQUENCE</scope>
    <source>
        <strain evidence="2">CGMCC 1.15763</strain>
    </source>
</reference>
<gene>
    <name evidence="2" type="ORF">GCM10011416_16540</name>
</gene>
<comment type="caution">
    <text evidence="2">The sequence shown here is derived from an EMBL/GenBank/DDBJ whole genome shotgun (WGS) entry which is preliminary data.</text>
</comment>
<keyword evidence="1" id="KW-1133">Transmembrane helix</keyword>